<proteinExistence type="predicted"/>
<dbReference type="Proteomes" id="UP001152795">
    <property type="component" value="Unassembled WGS sequence"/>
</dbReference>
<dbReference type="EMBL" id="CACRXK020000040">
    <property type="protein sequence ID" value="CAB3977285.1"/>
    <property type="molecule type" value="Genomic_DNA"/>
</dbReference>
<keyword evidence="2" id="KW-1185">Reference proteome</keyword>
<comment type="caution">
    <text evidence="1">The sequence shown here is derived from an EMBL/GenBank/DDBJ whole genome shotgun (WGS) entry which is preliminary data.</text>
</comment>
<name>A0A7D9D6X5_PARCT</name>
<reference evidence="1" key="1">
    <citation type="submission" date="2020-04" db="EMBL/GenBank/DDBJ databases">
        <authorList>
            <person name="Alioto T."/>
            <person name="Alioto T."/>
            <person name="Gomez Garrido J."/>
        </authorList>
    </citation>
    <scope>NUCLEOTIDE SEQUENCE</scope>
    <source>
        <strain evidence="1">A484AB</strain>
    </source>
</reference>
<organism evidence="1 2">
    <name type="scientific">Paramuricea clavata</name>
    <name type="common">Red gorgonian</name>
    <name type="synonym">Violescent sea-whip</name>
    <dbReference type="NCBI Taxonomy" id="317549"/>
    <lineage>
        <taxon>Eukaryota</taxon>
        <taxon>Metazoa</taxon>
        <taxon>Cnidaria</taxon>
        <taxon>Anthozoa</taxon>
        <taxon>Octocorallia</taxon>
        <taxon>Malacalcyonacea</taxon>
        <taxon>Plexauridae</taxon>
        <taxon>Paramuricea</taxon>
    </lineage>
</organism>
<sequence>MSREDDRIQHAKDVLKNVLQELESEPQSSNPINNVTELQLLSLRISMSLINKDKAQLMILGESVKKEWNP</sequence>
<accession>A0A7D9D6X5</accession>
<dbReference type="AlphaFoldDB" id="A0A7D9D6X5"/>
<evidence type="ECO:0000313" key="2">
    <source>
        <dbReference type="Proteomes" id="UP001152795"/>
    </source>
</evidence>
<evidence type="ECO:0000313" key="1">
    <source>
        <dbReference type="EMBL" id="CAB3977285.1"/>
    </source>
</evidence>
<gene>
    <name evidence="1" type="ORF">PACLA_8A081719</name>
</gene>
<protein>
    <submittedName>
        <fullName evidence="1">Uncharacterized protein</fullName>
    </submittedName>
</protein>